<feature type="region of interest" description="Disordered" evidence="1">
    <location>
        <begin position="40"/>
        <end position="74"/>
    </location>
</feature>
<feature type="region of interest" description="Disordered" evidence="1">
    <location>
        <begin position="141"/>
        <end position="165"/>
    </location>
</feature>
<name>A0ABV6C4I1_9ACTN</name>
<reference evidence="3 4" key="1">
    <citation type="submission" date="2024-09" db="EMBL/GenBank/DDBJ databases">
        <authorList>
            <person name="Sun Q."/>
            <person name="Mori K."/>
        </authorList>
    </citation>
    <scope>NUCLEOTIDE SEQUENCE [LARGE SCALE GENOMIC DNA]</scope>
    <source>
        <strain evidence="3 4">JCM 15389</strain>
    </source>
</reference>
<keyword evidence="2" id="KW-1133">Transmembrane helix</keyword>
<dbReference type="EMBL" id="JBHLYQ010000054">
    <property type="protein sequence ID" value="MFC0081887.1"/>
    <property type="molecule type" value="Genomic_DNA"/>
</dbReference>
<evidence type="ECO:0000256" key="1">
    <source>
        <dbReference type="SAM" id="MobiDB-lite"/>
    </source>
</evidence>
<keyword evidence="2" id="KW-0472">Membrane</keyword>
<organism evidence="3 4">
    <name type="scientific">Aciditerrimonas ferrireducens</name>
    <dbReference type="NCBI Taxonomy" id="667306"/>
    <lineage>
        <taxon>Bacteria</taxon>
        <taxon>Bacillati</taxon>
        <taxon>Actinomycetota</taxon>
        <taxon>Acidimicrobiia</taxon>
        <taxon>Acidimicrobiales</taxon>
        <taxon>Acidimicrobiaceae</taxon>
        <taxon>Aciditerrimonas</taxon>
    </lineage>
</organism>
<sequence length="225" mass="22511">MPGGARRVARRLVGGLVVAGLAVGGLGLEAGALVLTSRQAPPSPAAATPGRHHPTWAAATPSTSRRGLLPSSGEATDRVDLRVVGGPEPEVFPRTVVVPLHRAGSALVGSLPSIMVLDAQGTLSGWTLVARLPGEATGPAVLVPAPPRAAGGRPDEVRAGAPGPLRRGRPAVVAVAPAGGGDGRFELGGELLLPAAGQQPLRALRLVLSVRAGGPPAPPRRPPSR</sequence>
<feature type="transmembrane region" description="Helical" evidence="2">
    <location>
        <begin position="12"/>
        <end position="35"/>
    </location>
</feature>
<keyword evidence="4" id="KW-1185">Reference proteome</keyword>
<accession>A0ABV6C4I1</accession>
<gene>
    <name evidence="3" type="ORF">ACFFRE_06970</name>
</gene>
<dbReference type="Proteomes" id="UP001589788">
    <property type="component" value="Unassembled WGS sequence"/>
</dbReference>
<evidence type="ECO:0000313" key="3">
    <source>
        <dbReference type="EMBL" id="MFC0081887.1"/>
    </source>
</evidence>
<comment type="caution">
    <text evidence="3">The sequence shown here is derived from an EMBL/GenBank/DDBJ whole genome shotgun (WGS) entry which is preliminary data.</text>
</comment>
<keyword evidence="2" id="KW-0812">Transmembrane</keyword>
<evidence type="ECO:0000256" key="2">
    <source>
        <dbReference type="SAM" id="Phobius"/>
    </source>
</evidence>
<feature type="compositionally biased region" description="Low complexity" evidence="1">
    <location>
        <begin position="141"/>
        <end position="152"/>
    </location>
</feature>
<evidence type="ECO:0000313" key="4">
    <source>
        <dbReference type="Proteomes" id="UP001589788"/>
    </source>
</evidence>
<dbReference type="RefSeq" id="WP_377789212.1">
    <property type="nucleotide sequence ID" value="NZ_JBHLYQ010000054.1"/>
</dbReference>
<protein>
    <submittedName>
        <fullName evidence="3">Uncharacterized protein</fullName>
    </submittedName>
</protein>
<proteinExistence type="predicted"/>